<dbReference type="GO" id="GO:0008270">
    <property type="term" value="F:zinc ion binding"/>
    <property type="evidence" value="ECO:0007669"/>
    <property type="project" value="UniProtKB-KW"/>
</dbReference>
<evidence type="ECO:0000256" key="4">
    <source>
        <dbReference type="ARBA" id="ARBA00022771"/>
    </source>
</evidence>
<dbReference type="GO" id="GO:0007032">
    <property type="term" value="P:endosome organization"/>
    <property type="evidence" value="ECO:0007669"/>
    <property type="project" value="TreeGrafter"/>
</dbReference>
<evidence type="ECO:0000256" key="8">
    <source>
        <dbReference type="ARBA" id="ARBA00029433"/>
    </source>
</evidence>
<feature type="domain" description="RING-type" evidence="11">
    <location>
        <begin position="853"/>
        <end position="888"/>
    </location>
</feature>
<comment type="subcellular location">
    <subcellularLocation>
        <location evidence="8">Endomembrane system</location>
        <topology evidence="8">Peripheral membrane protein</topology>
        <orientation evidence="8">Cytoplasmic side</orientation>
    </subcellularLocation>
</comment>
<dbReference type="Pfam" id="PF23356">
    <property type="entry name" value="TPR_PEP5_VPS11"/>
    <property type="match status" value="1"/>
</dbReference>
<evidence type="ECO:0000256" key="5">
    <source>
        <dbReference type="ARBA" id="ARBA00022833"/>
    </source>
</evidence>
<protein>
    <submittedName>
        <fullName evidence="12">Vacuolar protein sorting-associated protein</fullName>
    </submittedName>
</protein>
<keyword evidence="3" id="KW-0479">Metal-binding</keyword>
<dbReference type="InterPro" id="IPR036322">
    <property type="entry name" value="WD40_repeat_dom_sf"/>
</dbReference>
<evidence type="ECO:0000256" key="6">
    <source>
        <dbReference type="ARBA" id="ARBA00022927"/>
    </source>
</evidence>
<organism evidence="12 13">
    <name type="scientific">Babesia gibsoni</name>
    <dbReference type="NCBI Taxonomy" id="33632"/>
    <lineage>
        <taxon>Eukaryota</taxon>
        <taxon>Sar</taxon>
        <taxon>Alveolata</taxon>
        <taxon>Apicomplexa</taxon>
        <taxon>Aconoidasida</taxon>
        <taxon>Piroplasmida</taxon>
        <taxon>Babesiidae</taxon>
        <taxon>Babesia</taxon>
    </lineage>
</organism>
<dbReference type="GO" id="GO:0005768">
    <property type="term" value="C:endosome"/>
    <property type="evidence" value="ECO:0007669"/>
    <property type="project" value="TreeGrafter"/>
</dbReference>
<dbReference type="Proteomes" id="UP001230268">
    <property type="component" value="Unassembled WGS sequence"/>
</dbReference>
<gene>
    <name evidence="12" type="ORF">BgAZ_501280</name>
</gene>
<dbReference type="GO" id="GO:0030674">
    <property type="term" value="F:protein-macromolecule adaptor activity"/>
    <property type="evidence" value="ECO:0007669"/>
    <property type="project" value="TreeGrafter"/>
</dbReference>
<dbReference type="Pfam" id="PF23341">
    <property type="entry name" value="PEP5_VPS11_N"/>
    <property type="match status" value="1"/>
</dbReference>
<dbReference type="PANTHER" id="PTHR23323">
    <property type="entry name" value="VACUOLAR PROTEIN SORTING-ASSOCIATED PROTEIN"/>
    <property type="match status" value="1"/>
</dbReference>
<dbReference type="AlphaFoldDB" id="A0AAD8PD77"/>
<evidence type="ECO:0000259" key="11">
    <source>
        <dbReference type="PROSITE" id="PS50089"/>
    </source>
</evidence>
<dbReference type="GO" id="GO:0030897">
    <property type="term" value="C:HOPS complex"/>
    <property type="evidence" value="ECO:0007669"/>
    <property type="project" value="TreeGrafter"/>
</dbReference>
<evidence type="ECO:0000313" key="13">
    <source>
        <dbReference type="Proteomes" id="UP001230268"/>
    </source>
</evidence>
<dbReference type="InterPro" id="IPR057307">
    <property type="entry name" value="PEP5_VPS11_N"/>
</dbReference>
<keyword evidence="7" id="KW-0472">Membrane</keyword>
<keyword evidence="4 9" id="KW-0863">Zinc-finger</keyword>
<keyword evidence="6" id="KW-0653">Protein transport</keyword>
<evidence type="ECO:0000256" key="1">
    <source>
        <dbReference type="ARBA" id="ARBA00007070"/>
    </source>
</evidence>
<dbReference type="Pfam" id="PF17122">
    <property type="entry name" value="zf-C3H2C3"/>
    <property type="match status" value="1"/>
</dbReference>
<comment type="caution">
    <text evidence="12">The sequence shown here is derived from an EMBL/GenBank/DDBJ whole genome shotgun (WGS) entry which is preliminary data.</text>
</comment>
<accession>A0AAD8PD77</accession>
<evidence type="ECO:0000313" key="12">
    <source>
        <dbReference type="EMBL" id="KAK1441796.1"/>
    </source>
</evidence>
<keyword evidence="10" id="KW-0175">Coiled coil</keyword>
<comment type="similarity">
    <text evidence="1">Belongs to the VPS11 family.</text>
</comment>
<dbReference type="GO" id="GO:0048284">
    <property type="term" value="P:organelle fusion"/>
    <property type="evidence" value="ECO:0007669"/>
    <property type="project" value="TreeGrafter"/>
</dbReference>
<dbReference type="GO" id="GO:0015031">
    <property type="term" value="P:protein transport"/>
    <property type="evidence" value="ECO:0007669"/>
    <property type="project" value="UniProtKB-KW"/>
</dbReference>
<evidence type="ECO:0000256" key="7">
    <source>
        <dbReference type="ARBA" id="ARBA00023136"/>
    </source>
</evidence>
<keyword evidence="13" id="KW-1185">Reference proteome</keyword>
<dbReference type="PANTHER" id="PTHR23323:SF24">
    <property type="entry name" value="VACUOLAR PROTEIN SORTING-ASSOCIATED PROTEIN 11 HOMOLOG"/>
    <property type="match status" value="1"/>
</dbReference>
<evidence type="ECO:0000256" key="10">
    <source>
        <dbReference type="SAM" id="Coils"/>
    </source>
</evidence>
<keyword evidence="5" id="KW-0862">Zinc</keyword>
<keyword evidence="2" id="KW-0813">Transport</keyword>
<dbReference type="InterPro" id="IPR001841">
    <property type="entry name" value="Znf_RING"/>
</dbReference>
<dbReference type="PROSITE" id="PS50089">
    <property type="entry name" value="ZF_RING_2"/>
    <property type="match status" value="1"/>
</dbReference>
<evidence type="ECO:0000256" key="2">
    <source>
        <dbReference type="ARBA" id="ARBA00022448"/>
    </source>
</evidence>
<reference evidence="12" key="1">
    <citation type="submission" date="2023-08" db="EMBL/GenBank/DDBJ databases">
        <title>Draft sequence of the Babesia gibsoni genome.</title>
        <authorList>
            <person name="Yamagishi J.Y."/>
            <person name="Xuan X.X."/>
        </authorList>
    </citation>
    <scope>NUCLEOTIDE SEQUENCE</scope>
    <source>
        <strain evidence="12">Azabu</strain>
    </source>
</reference>
<dbReference type="EMBL" id="JAVEPI010000005">
    <property type="protein sequence ID" value="KAK1441796.1"/>
    <property type="molecule type" value="Genomic_DNA"/>
</dbReference>
<dbReference type="SUPFAM" id="SSF57850">
    <property type="entry name" value="RING/U-box"/>
    <property type="match status" value="1"/>
</dbReference>
<feature type="coiled-coil region" evidence="10">
    <location>
        <begin position="817"/>
        <end position="844"/>
    </location>
</feature>
<proteinExistence type="inferred from homology"/>
<evidence type="ECO:0000256" key="9">
    <source>
        <dbReference type="PROSITE-ProRule" id="PRU00175"/>
    </source>
</evidence>
<dbReference type="GO" id="GO:0006904">
    <property type="term" value="P:vesicle docking involved in exocytosis"/>
    <property type="evidence" value="ECO:0007669"/>
    <property type="project" value="TreeGrafter"/>
</dbReference>
<dbReference type="InterPro" id="IPR057308">
    <property type="entry name" value="CHCR_PEP5_VPS11"/>
</dbReference>
<evidence type="ECO:0000256" key="3">
    <source>
        <dbReference type="ARBA" id="ARBA00022723"/>
    </source>
</evidence>
<name>A0AAD8PD77_BABGI</name>
<dbReference type="SUPFAM" id="SSF50978">
    <property type="entry name" value="WD40 repeat-like"/>
    <property type="match status" value="1"/>
</dbReference>
<dbReference type="GO" id="GO:0007033">
    <property type="term" value="P:vacuole organization"/>
    <property type="evidence" value="ECO:0007669"/>
    <property type="project" value="TreeGrafter"/>
</dbReference>
<sequence length="933" mass="105840">MEAYRRFHFFDKKLVQVHAKDDNQVKFESVVDTAGSEAFLWILESFGRIHVLHKPLGADYASNVLKCHSFKIFENEAIRVFSCSKIASLVVVGKDEESNHMLKFNIYGVKQRSAFEKPDEILQFVQSVSLFPKADDFPPDPVESIAVSACATVAVVATSNGSVYIYRNYLLPSGDYSNSQKSNLCKLNINDYSNNRKLGAIRCLYLKKLFDDSFALALCLENAVLSIRLGSESSLSYTHLLESRYEASCDIDSNGCFATAQSDGYINIYDYENGLVSNVRTSGSCSSLCSYKGYIASASLENNNMLENSYTTTQVMIRSIIPDMEFLAHSQYIPVVFKFDKAMGSLYVLTRYGANNAMIIFELREKGVHERIQVLIRKRMFQWAINMATLERCPIAEREEIHKIHAAWLYEHGDYNGSIEAYCKAGLSVEPAFVIDRFMCLNSKIPLYKYLLHIHRQSMATNEHTVLLMRALQSLFRLQSGSDVTRSVTNDEEPDCQTLLSGFLDEFGGSHKDGIRDALYECRSSGGSEFARLVALAQHDHDEYINILVEDFQDYKGALEHLRSVDNNVICNAILKHGRRLVKYDPQGIMMLIHQICDSAPQTDGNVHDAFVPVFAMEDKFLGDMIGLEGSNNHLLIFSTRLHLMLDQLANNGRIGDGQPNASGTFDAEMMENRLWKLLNANTQLTEYQLIALILCLVYNYQRGANAMAIKMGYYHLPLVLAGMPDSSIKGKKFDLFNHTLSYGYNEPTLWVGMLSLIIRSSEETSELVQNALQHIQNHQLLSFPSVLSILMKNPTMKFAPAKEYLRNEFSKISEAINDYRKDIAQDKIEYAQMNSELQRLQHSYFVVNNTNCSRCELSLEVPSLHFYCHHSFHSYCIGPENVCPKCSVRIQEDGSKQGNQESGEQDSFFKFLRGATDPFVYMTQQIERFSLY</sequence>